<keyword evidence="2" id="KW-1185">Reference proteome</keyword>
<accession>A0ABQ0MTR7</accession>
<name>A0ABQ0MTR7_9GAMM</name>
<evidence type="ECO:0000313" key="1">
    <source>
        <dbReference type="EMBL" id="GAW95740.1"/>
    </source>
</evidence>
<organism evidence="1 2">
    <name type="scientific">Colwellia marinimaniae</name>
    <dbReference type="NCBI Taxonomy" id="1513592"/>
    <lineage>
        <taxon>Bacteria</taxon>
        <taxon>Pseudomonadati</taxon>
        <taxon>Pseudomonadota</taxon>
        <taxon>Gammaproteobacteria</taxon>
        <taxon>Alteromonadales</taxon>
        <taxon>Colwelliaceae</taxon>
        <taxon>Colwellia</taxon>
    </lineage>
</organism>
<evidence type="ECO:0000313" key="2">
    <source>
        <dbReference type="Proteomes" id="UP000197068"/>
    </source>
</evidence>
<sequence length="185" mass="20389">MFKKLVKKVIQHKSPLDAYRYHIDNVNENVISGWAHKIGDGNYTANIEVRNNNVILFTTKANIAREDLKAAAIGSGQYGFSIDPTKIKPEQDVNTIDIFIDGLKANAKPLPLTLSATKQKEPKQESVSDELSAFGVSVSQELQRLTDEISSQNGNAVNVAIENIASLSVRVEVIEQILTKHFASK</sequence>
<comment type="caution">
    <text evidence="1">The sequence shown here is derived from an EMBL/GenBank/DDBJ whole genome shotgun (WGS) entry which is preliminary data.</text>
</comment>
<proteinExistence type="predicted"/>
<protein>
    <submittedName>
        <fullName evidence="1">Uncharacterized protein</fullName>
    </submittedName>
</protein>
<dbReference type="RefSeq" id="WP_057179539.1">
    <property type="nucleotide sequence ID" value="NZ_BDQM01000008.1"/>
</dbReference>
<dbReference type="Proteomes" id="UP000197068">
    <property type="component" value="Unassembled WGS sequence"/>
</dbReference>
<gene>
    <name evidence="1" type="ORF">MTCD1_01343</name>
</gene>
<reference evidence="1 2" key="1">
    <citation type="submission" date="2017-06" db="EMBL/GenBank/DDBJ databases">
        <title>Whole Genome Sequences of Colwellia marinimaniae MTCD1.</title>
        <authorList>
            <person name="Kusumoto H."/>
            <person name="Inoue M."/>
            <person name="Tanikawa K."/>
            <person name="Maeji H."/>
            <person name="Cameron J.H."/>
            <person name="Bartlett D.H."/>
        </authorList>
    </citation>
    <scope>NUCLEOTIDE SEQUENCE [LARGE SCALE GENOMIC DNA]</scope>
    <source>
        <strain evidence="1 2">MTCD1</strain>
    </source>
</reference>
<dbReference type="EMBL" id="BDQM01000008">
    <property type="protein sequence ID" value="GAW95740.1"/>
    <property type="molecule type" value="Genomic_DNA"/>
</dbReference>